<gene>
    <name evidence="1" type="ORF">PRUPE_5G233700</name>
</gene>
<reference evidence="1 2" key="1">
    <citation type="journal article" date="2013" name="Nat. Genet.">
        <title>The high-quality draft genome of peach (Prunus persica) identifies unique patterns of genetic diversity, domestication and genome evolution.</title>
        <authorList>
            <consortium name="International Peach Genome Initiative"/>
            <person name="Verde I."/>
            <person name="Abbott A.G."/>
            <person name="Scalabrin S."/>
            <person name="Jung S."/>
            <person name="Shu S."/>
            <person name="Marroni F."/>
            <person name="Zhebentyayeva T."/>
            <person name="Dettori M.T."/>
            <person name="Grimwood J."/>
            <person name="Cattonaro F."/>
            <person name="Zuccolo A."/>
            <person name="Rossini L."/>
            <person name="Jenkins J."/>
            <person name="Vendramin E."/>
            <person name="Meisel L.A."/>
            <person name="Decroocq V."/>
            <person name="Sosinski B."/>
            <person name="Prochnik S."/>
            <person name="Mitros T."/>
            <person name="Policriti A."/>
            <person name="Cipriani G."/>
            <person name="Dondini L."/>
            <person name="Ficklin S."/>
            <person name="Goodstein D.M."/>
            <person name="Xuan P."/>
            <person name="Del Fabbro C."/>
            <person name="Aramini V."/>
            <person name="Copetti D."/>
            <person name="Gonzalez S."/>
            <person name="Horner D.S."/>
            <person name="Falchi R."/>
            <person name="Lucas S."/>
            <person name="Mica E."/>
            <person name="Maldonado J."/>
            <person name="Lazzari B."/>
            <person name="Bielenberg D."/>
            <person name="Pirona R."/>
            <person name="Miculan M."/>
            <person name="Barakat A."/>
            <person name="Testolin R."/>
            <person name="Stella A."/>
            <person name="Tartarini S."/>
            <person name="Tonutti P."/>
            <person name="Arus P."/>
            <person name="Orellana A."/>
            <person name="Wells C."/>
            <person name="Main D."/>
            <person name="Vizzotto G."/>
            <person name="Silva H."/>
            <person name="Salamini F."/>
            <person name="Schmutz J."/>
            <person name="Morgante M."/>
            <person name="Rokhsar D.S."/>
        </authorList>
    </citation>
    <scope>NUCLEOTIDE SEQUENCE [LARGE SCALE GENOMIC DNA]</scope>
    <source>
        <strain evidence="2">cv. Nemared</strain>
    </source>
</reference>
<dbReference type="InterPro" id="IPR010987">
    <property type="entry name" value="Glutathione-S-Trfase_C-like"/>
</dbReference>
<dbReference type="PROSITE" id="PS50405">
    <property type="entry name" value="GST_CTER"/>
    <property type="match status" value="1"/>
</dbReference>
<dbReference type="SUPFAM" id="SSF47616">
    <property type="entry name" value="GST C-terminal domain-like"/>
    <property type="match status" value="1"/>
</dbReference>
<dbReference type="Gene3D" id="1.20.1050.10">
    <property type="match status" value="1"/>
</dbReference>
<dbReference type="InterPro" id="IPR004046">
    <property type="entry name" value="GST_C"/>
</dbReference>
<proteinExistence type="predicted"/>
<dbReference type="InterPro" id="IPR036282">
    <property type="entry name" value="Glutathione-S-Trfase_C_sf"/>
</dbReference>
<keyword evidence="2" id="KW-1185">Reference proteome</keyword>
<dbReference type="Pfam" id="PF00043">
    <property type="entry name" value="GST_C"/>
    <property type="match status" value="1"/>
</dbReference>
<dbReference type="PANTHER" id="PTHR12782:SF5">
    <property type="entry name" value="PROSTAGLANDIN E SYNTHASE 2"/>
    <property type="match status" value="1"/>
</dbReference>
<dbReference type="Gramene" id="ONI09346">
    <property type="protein sequence ID" value="ONI09346"/>
    <property type="gene ID" value="PRUPE_5G233700"/>
</dbReference>
<sequence>MRRASTLASFNVLSRSLATVHGGAVATSASPSHSLLQVALYGTSSTTGPHVRRRWFDSFSGGPAGKLAIGVAGTLASVAVASSLTQEVYAKEPPPAELVPKDVVLYQYEACPFCNKVKGNFSYTEKFTVKYAGAAAMYFVSKKLKKKYNITDERASLYEAAETWVNALNGRDFLGGSKPNMADLAVFGVLRPIRYLRSGKDMVEHTRIGEWYSRMERAVGESARIKA</sequence>
<dbReference type="EMBL" id="CM007655">
    <property type="protein sequence ID" value="ONI09346.1"/>
    <property type="molecule type" value="Genomic_DNA"/>
</dbReference>
<dbReference type="Proteomes" id="UP000006882">
    <property type="component" value="Chromosome G5"/>
</dbReference>
<organism evidence="1 2">
    <name type="scientific">Prunus persica</name>
    <name type="common">Peach</name>
    <name type="synonym">Amygdalus persica</name>
    <dbReference type="NCBI Taxonomy" id="3760"/>
    <lineage>
        <taxon>Eukaryota</taxon>
        <taxon>Viridiplantae</taxon>
        <taxon>Streptophyta</taxon>
        <taxon>Embryophyta</taxon>
        <taxon>Tracheophyta</taxon>
        <taxon>Spermatophyta</taxon>
        <taxon>Magnoliopsida</taxon>
        <taxon>eudicotyledons</taxon>
        <taxon>Gunneridae</taxon>
        <taxon>Pentapetalae</taxon>
        <taxon>rosids</taxon>
        <taxon>fabids</taxon>
        <taxon>Rosales</taxon>
        <taxon>Rosaceae</taxon>
        <taxon>Amygdaloideae</taxon>
        <taxon>Amygdaleae</taxon>
        <taxon>Prunus</taxon>
    </lineage>
</organism>
<name>M5WUS9_PRUPE</name>
<evidence type="ECO:0000313" key="2">
    <source>
        <dbReference type="Proteomes" id="UP000006882"/>
    </source>
</evidence>
<dbReference type="AlphaFoldDB" id="M5WUS9"/>
<dbReference type="CDD" id="cd03197">
    <property type="entry name" value="GST_C_mPGES2"/>
    <property type="match status" value="1"/>
</dbReference>
<accession>M5WUS9</accession>
<dbReference type="InterPro" id="IPR034335">
    <property type="entry name" value="PGES2_C"/>
</dbReference>
<protein>
    <submittedName>
        <fullName evidence="1">Uncharacterized protein</fullName>
    </submittedName>
</protein>
<evidence type="ECO:0000313" key="1">
    <source>
        <dbReference type="EMBL" id="ONI09346.1"/>
    </source>
</evidence>
<dbReference type="PANTHER" id="PTHR12782">
    <property type="entry name" value="MICROSOMAL PROSTAGLANDIN E SYNTHASE-2"/>
    <property type="match status" value="1"/>
</dbReference>